<keyword evidence="2" id="KW-1185">Reference proteome</keyword>
<dbReference type="KEGG" id="bmq:BMQ_2183"/>
<evidence type="ECO:0000313" key="1">
    <source>
        <dbReference type="EMBL" id="ADE69212.1"/>
    </source>
</evidence>
<reference evidence="1 2" key="1">
    <citation type="journal article" date="2011" name="J. Bacteriol.">
        <title>Genome sequences of the biotechnologically important Bacillus megaterium strains QM B1551 and DSM319.</title>
        <authorList>
            <person name="Eppinger M."/>
            <person name="Bunk B."/>
            <person name="Johns M.A."/>
            <person name="Edirisinghe J.N."/>
            <person name="Kutumbaka K.K."/>
            <person name="Koenig S.S."/>
            <person name="Huot Creasy H."/>
            <person name="Rosovitz M.J."/>
            <person name="Riley D.R."/>
            <person name="Daugherty S."/>
            <person name="Martin M."/>
            <person name="Elbourne L.D."/>
            <person name="Paulsen I."/>
            <person name="Biedendieck R."/>
            <person name="Braun C."/>
            <person name="Grayburn S."/>
            <person name="Dhingra S."/>
            <person name="Lukyanchuk V."/>
            <person name="Ball B."/>
            <person name="Ul-Qamar R."/>
            <person name="Seibel J."/>
            <person name="Bremer E."/>
            <person name="Jahn D."/>
            <person name="Ravel J."/>
            <person name="Vary P.S."/>
        </authorList>
    </citation>
    <scope>NUCLEOTIDE SEQUENCE [LARGE SCALE GENOMIC DNA]</scope>
    <source>
        <strain evidence="2">ATCC 12872 / QMB1551</strain>
    </source>
</reference>
<dbReference type="STRING" id="545693.BMQ_2183"/>
<organism evidence="1 2">
    <name type="scientific">Priestia megaterium (strain ATCC 12872 / QMB1551)</name>
    <name type="common">Bacillus megaterium</name>
    <dbReference type="NCBI Taxonomy" id="545693"/>
    <lineage>
        <taxon>Bacteria</taxon>
        <taxon>Bacillati</taxon>
        <taxon>Bacillota</taxon>
        <taxon>Bacilli</taxon>
        <taxon>Bacillales</taxon>
        <taxon>Bacillaceae</taxon>
        <taxon>Priestia</taxon>
    </lineage>
</organism>
<dbReference type="AlphaFoldDB" id="D5DR62"/>
<dbReference type="EMBL" id="CP001983">
    <property type="protein sequence ID" value="ADE69212.1"/>
    <property type="molecule type" value="Genomic_DNA"/>
</dbReference>
<dbReference type="HOGENOM" id="CLU_3058594_0_0_9"/>
<protein>
    <submittedName>
        <fullName evidence="1">Uncharacterized protein</fullName>
    </submittedName>
</protein>
<accession>D5DR62</accession>
<dbReference type="Proteomes" id="UP000000935">
    <property type="component" value="Chromosome"/>
</dbReference>
<proteinExistence type="predicted"/>
<sequence>MFKKFRFLWFILLIFALIFVKNTFFSSSENAAETLATSDVPQAADTFKDGNNQ</sequence>
<gene>
    <name evidence="1" type="ordered locus">BMQ_2183</name>
</gene>
<evidence type="ECO:0000313" key="2">
    <source>
        <dbReference type="Proteomes" id="UP000000935"/>
    </source>
</evidence>
<name>D5DR62_PRIM1</name>